<dbReference type="Pfam" id="PF00248">
    <property type="entry name" value="Aldo_ket_red"/>
    <property type="match status" value="1"/>
</dbReference>
<dbReference type="RefSeq" id="WP_075022458.1">
    <property type="nucleotide sequence ID" value="NZ_FOVH01000009.1"/>
</dbReference>
<protein>
    <submittedName>
        <fullName evidence="2">Predicted oxidoreductase</fullName>
    </submittedName>
</protein>
<evidence type="ECO:0000313" key="3">
    <source>
        <dbReference type="Proteomes" id="UP000183413"/>
    </source>
</evidence>
<dbReference type="InterPro" id="IPR050523">
    <property type="entry name" value="AKR_Detox_Biosynth"/>
</dbReference>
<dbReference type="eggNOG" id="COG0667">
    <property type="taxonomic scope" value="Bacteria"/>
</dbReference>
<dbReference type="Proteomes" id="UP000183413">
    <property type="component" value="Unassembled WGS sequence"/>
</dbReference>
<dbReference type="SUPFAM" id="SSF51430">
    <property type="entry name" value="NAD(P)-linked oxidoreductase"/>
    <property type="match status" value="1"/>
</dbReference>
<dbReference type="PROSITE" id="PS00062">
    <property type="entry name" value="ALDOKETO_REDUCTASE_2"/>
    <property type="match status" value="1"/>
</dbReference>
<dbReference type="InParanoid" id="A0A1I5K4F5"/>
<dbReference type="Gene3D" id="3.20.20.100">
    <property type="entry name" value="NADP-dependent oxidoreductase domain"/>
    <property type="match status" value="1"/>
</dbReference>
<dbReference type="AlphaFoldDB" id="A0A1I5K4F5"/>
<proteinExistence type="predicted"/>
<dbReference type="FunCoup" id="A0A1I5K4F5">
    <property type="interactions" value="205"/>
</dbReference>
<dbReference type="GO" id="GO:0016491">
    <property type="term" value="F:oxidoreductase activity"/>
    <property type="evidence" value="ECO:0007669"/>
    <property type="project" value="InterPro"/>
</dbReference>
<dbReference type="InterPro" id="IPR023210">
    <property type="entry name" value="NADP_OxRdtase_dom"/>
</dbReference>
<dbReference type="GO" id="GO:0005829">
    <property type="term" value="C:cytosol"/>
    <property type="evidence" value="ECO:0007669"/>
    <property type="project" value="TreeGrafter"/>
</dbReference>
<organism evidence="2 3">
    <name type="scientific">Actinomadura madurae</name>
    <dbReference type="NCBI Taxonomy" id="1993"/>
    <lineage>
        <taxon>Bacteria</taxon>
        <taxon>Bacillati</taxon>
        <taxon>Actinomycetota</taxon>
        <taxon>Actinomycetes</taxon>
        <taxon>Streptosporangiales</taxon>
        <taxon>Thermomonosporaceae</taxon>
        <taxon>Actinomadura</taxon>
    </lineage>
</organism>
<dbReference type="EMBL" id="FOVH01000009">
    <property type="protein sequence ID" value="SFO79984.1"/>
    <property type="molecule type" value="Genomic_DNA"/>
</dbReference>
<dbReference type="InterPro" id="IPR018170">
    <property type="entry name" value="Aldo/ket_reductase_CS"/>
</dbReference>
<dbReference type="PANTHER" id="PTHR43364">
    <property type="entry name" value="NADH-SPECIFIC METHYLGLYOXAL REDUCTASE-RELATED"/>
    <property type="match status" value="1"/>
</dbReference>
<feature type="domain" description="NADP-dependent oxidoreductase" evidence="1">
    <location>
        <begin position="15"/>
        <end position="308"/>
    </location>
</feature>
<gene>
    <name evidence="2" type="ORF">SAMN04489713_109358</name>
</gene>
<dbReference type="PANTHER" id="PTHR43364:SF18">
    <property type="entry name" value="OXIDOREDUCTASE"/>
    <property type="match status" value="1"/>
</dbReference>
<evidence type="ECO:0000259" key="1">
    <source>
        <dbReference type="Pfam" id="PF00248"/>
    </source>
</evidence>
<reference evidence="2 3" key="1">
    <citation type="submission" date="2016-10" db="EMBL/GenBank/DDBJ databases">
        <authorList>
            <person name="de Groot N.N."/>
        </authorList>
    </citation>
    <scope>NUCLEOTIDE SEQUENCE [LARGE SCALE GENOMIC DNA]</scope>
    <source>
        <strain evidence="2 3">DSM 43067</strain>
    </source>
</reference>
<name>A0A1I5K4F5_9ACTN</name>
<dbReference type="STRING" id="1993.SAMN04489713_109358"/>
<dbReference type="InterPro" id="IPR036812">
    <property type="entry name" value="NAD(P)_OxRdtase_dom_sf"/>
</dbReference>
<keyword evidence="3" id="KW-1185">Reference proteome</keyword>
<evidence type="ECO:0000313" key="2">
    <source>
        <dbReference type="EMBL" id="SFO79984.1"/>
    </source>
</evidence>
<accession>A0A1I5K4F5</accession>
<sequence length="319" mass="34239">MKERHLGRSGLLVSRLGLGTMTWGQDTDPDEAAAQLVAFADAGGTLVDTADVYNDGAGERILGRLLRDIVDRDALVIATKAAIRPNGRYDGSRRHLLRALDASLDRMDLDHVDLWQLHVYDPATPLEETLSALDEAVASGRTRYVGVSNYAGWQVSKAAAWQRAWPGRAPVVSAQLEYSLLRRDIEREVVPAVLDAGAGLLPWSPLGRGVLTGKYRTGIPAGSRAAAPHFAEFVQPYLDEECARIVESVVTAAEGLGRSPLAVALAWVRDREGVAAPIVGARTAAQLGAILESEDLTLPNEIRHALDDVSDVSESAAQP</sequence>